<keyword evidence="14" id="KW-0411">Iron-sulfur</keyword>
<dbReference type="InterPro" id="IPR006066">
    <property type="entry name" value="NO2/SO3_Rdtase_FeS/sirohaem_BS"/>
</dbReference>
<keyword evidence="13" id="KW-0408">Iron</keyword>
<evidence type="ECO:0000256" key="1">
    <source>
        <dbReference type="ARBA" id="ARBA00001929"/>
    </source>
</evidence>
<dbReference type="InterPro" id="IPR006067">
    <property type="entry name" value="NO2/SO3_Rdtase_4Fe4S_dom"/>
</dbReference>
<evidence type="ECO:0000256" key="6">
    <source>
        <dbReference type="ARBA" id="ARBA00022485"/>
    </source>
</evidence>
<dbReference type="InterPro" id="IPR012748">
    <property type="entry name" value="Rieske-like_NirD"/>
</dbReference>
<dbReference type="SUPFAM" id="SSF50022">
    <property type="entry name" value="ISP domain"/>
    <property type="match status" value="1"/>
</dbReference>
<comment type="pathway">
    <text evidence="4">Nitrogen metabolism; nitrate reduction (assimilation).</text>
</comment>
<dbReference type="Pfam" id="PF04324">
    <property type="entry name" value="Fer2_BFD"/>
    <property type="match status" value="1"/>
</dbReference>
<comment type="subunit">
    <text evidence="17">Homodimer which associates with NirD.</text>
</comment>
<evidence type="ECO:0000313" key="19">
    <source>
        <dbReference type="EMBL" id="PLR48400.1"/>
    </source>
</evidence>
<dbReference type="InterPro" id="IPR052034">
    <property type="entry name" value="NasD-like"/>
</dbReference>
<dbReference type="GO" id="GO:0050661">
    <property type="term" value="F:NADP binding"/>
    <property type="evidence" value="ECO:0007669"/>
    <property type="project" value="InterPro"/>
</dbReference>
<dbReference type="NCBIfam" id="TIGR02378">
    <property type="entry name" value="nirD_assim_sml"/>
    <property type="match status" value="1"/>
</dbReference>
<dbReference type="InterPro" id="IPR017941">
    <property type="entry name" value="Rieske_2Fe-2S"/>
</dbReference>
<comment type="cofactor">
    <cofactor evidence="16">
        <name>[2Fe-2S] cluster</name>
        <dbReference type="ChEBI" id="CHEBI:190135"/>
    </cofactor>
</comment>
<gene>
    <name evidence="19" type="primary">nirD</name>
    <name evidence="19" type="ORF">CYR34_12960</name>
</gene>
<dbReference type="Gene3D" id="3.50.50.60">
    <property type="entry name" value="FAD/NAD(P)-binding domain"/>
    <property type="match status" value="4"/>
</dbReference>
<dbReference type="Gene3D" id="2.102.10.10">
    <property type="entry name" value="Rieske [2Fe-2S] iron-sulphur domain"/>
    <property type="match status" value="1"/>
</dbReference>
<dbReference type="GO" id="GO:0015980">
    <property type="term" value="P:energy derivation by oxidation of organic compounds"/>
    <property type="evidence" value="ECO:0007669"/>
    <property type="project" value="UniProtKB-ARBA"/>
</dbReference>
<dbReference type="InterPro" id="IPR045854">
    <property type="entry name" value="NO2/SO3_Rdtase_4Fe4S_sf"/>
</dbReference>
<dbReference type="FunFam" id="3.30.413.10:FF:000007">
    <property type="entry name" value="Nitrite reductase [NAD(P)H] large subunit"/>
    <property type="match status" value="1"/>
</dbReference>
<dbReference type="Pfam" id="PF18267">
    <property type="entry name" value="Rubredoxin_C"/>
    <property type="match status" value="2"/>
</dbReference>
<dbReference type="Proteomes" id="UP000234626">
    <property type="component" value="Unassembled WGS sequence"/>
</dbReference>
<dbReference type="EMBL" id="PJZK01000012">
    <property type="protein sequence ID" value="PLR48400.1"/>
    <property type="molecule type" value="Genomic_DNA"/>
</dbReference>
<dbReference type="PRINTS" id="PR00397">
    <property type="entry name" value="SIROHAEM"/>
</dbReference>
<dbReference type="InterPro" id="IPR036922">
    <property type="entry name" value="Rieske_2Fe-2S_sf"/>
</dbReference>
<evidence type="ECO:0000259" key="18">
    <source>
        <dbReference type="PROSITE" id="PS51296"/>
    </source>
</evidence>
<dbReference type="PROSITE" id="PS00365">
    <property type="entry name" value="NIR_SIR"/>
    <property type="match status" value="1"/>
</dbReference>
<dbReference type="InterPro" id="IPR041575">
    <property type="entry name" value="Rubredoxin_C"/>
</dbReference>
<evidence type="ECO:0000256" key="13">
    <source>
        <dbReference type="ARBA" id="ARBA00023004"/>
    </source>
</evidence>
<dbReference type="NCBIfam" id="NF011565">
    <property type="entry name" value="PRK14989.1"/>
    <property type="match status" value="1"/>
</dbReference>
<comment type="cofactor">
    <cofactor evidence="1">
        <name>siroheme</name>
        <dbReference type="ChEBI" id="CHEBI:60052"/>
    </cofactor>
</comment>
<name>A0A2N5ELV3_9GAMM</name>
<evidence type="ECO:0000256" key="16">
    <source>
        <dbReference type="ARBA" id="ARBA00034078"/>
    </source>
</evidence>
<evidence type="ECO:0000313" key="20">
    <source>
        <dbReference type="Proteomes" id="UP000234626"/>
    </source>
</evidence>
<evidence type="ECO:0000256" key="3">
    <source>
        <dbReference type="ARBA" id="ARBA00001974"/>
    </source>
</evidence>
<dbReference type="UniPathway" id="UPA00653"/>
<dbReference type="Pfam" id="PF13806">
    <property type="entry name" value="Rieske_2"/>
    <property type="match status" value="1"/>
</dbReference>
<dbReference type="NCBIfam" id="TIGR02374">
    <property type="entry name" value="nitri_red_nirB"/>
    <property type="match status" value="1"/>
</dbReference>
<dbReference type="SUPFAM" id="SSF56014">
    <property type="entry name" value="Nitrite and sulphite reductase 4Fe-4S domain-like"/>
    <property type="match status" value="1"/>
</dbReference>
<dbReference type="InterPro" id="IPR023753">
    <property type="entry name" value="FAD/NAD-binding_dom"/>
</dbReference>
<dbReference type="PRINTS" id="PR00368">
    <property type="entry name" value="FADPNR"/>
</dbReference>
<dbReference type="Pfam" id="PF03460">
    <property type="entry name" value="NIR_SIR_ferr"/>
    <property type="match status" value="1"/>
</dbReference>
<dbReference type="InterPro" id="IPR005117">
    <property type="entry name" value="NiRdtase/SiRdtase_haem-b_fer"/>
</dbReference>
<dbReference type="InterPro" id="IPR007419">
    <property type="entry name" value="BFD-like_2Fe2S-bd_dom"/>
</dbReference>
<dbReference type="FunFam" id="3.50.50.60:FF:000033">
    <property type="entry name" value="Nitrite reductase [NAD(P)H], large subunit"/>
    <property type="match status" value="1"/>
</dbReference>
<keyword evidence="15" id="KW-0534">Nitrate assimilation</keyword>
<evidence type="ECO:0000256" key="8">
    <source>
        <dbReference type="ARBA" id="ARBA00022630"/>
    </source>
</evidence>
<dbReference type="InterPro" id="IPR036136">
    <property type="entry name" value="Nit/Sulf_reduc_fer-like_dom_sf"/>
</dbReference>
<comment type="caution">
    <text evidence="19">The sequence shown here is derived from an EMBL/GenBank/DDBJ whole genome shotgun (WGS) entry which is preliminary data.</text>
</comment>
<evidence type="ECO:0000256" key="17">
    <source>
        <dbReference type="ARBA" id="ARBA00064211"/>
    </source>
</evidence>
<dbReference type="PRINTS" id="PR00411">
    <property type="entry name" value="PNDRDTASEI"/>
</dbReference>
<dbReference type="FunFam" id="1.10.10.1100:FF:000002">
    <property type="entry name" value="Nitrite reductase large subunit"/>
    <property type="match status" value="1"/>
</dbReference>
<dbReference type="RefSeq" id="WP_101835165.1">
    <property type="nucleotide sequence ID" value="NZ_PJZK01000012.1"/>
</dbReference>
<dbReference type="SUPFAM" id="SSF55124">
    <property type="entry name" value="Nitrite/Sulfite reductase N-terminal domain-like"/>
    <property type="match status" value="1"/>
</dbReference>
<evidence type="ECO:0000256" key="5">
    <source>
        <dbReference type="ARBA" id="ARBA00010429"/>
    </source>
</evidence>
<dbReference type="GO" id="GO:0046872">
    <property type="term" value="F:metal ion binding"/>
    <property type="evidence" value="ECO:0007669"/>
    <property type="project" value="UniProtKB-KW"/>
</dbReference>
<keyword evidence="6" id="KW-0004">4Fe-4S</keyword>
<dbReference type="InterPro" id="IPR041854">
    <property type="entry name" value="BFD-like_2Fe2S-bd_dom_sf"/>
</dbReference>
<dbReference type="PANTHER" id="PTHR43809">
    <property type="entry name" value="NITRITE REDUCTASE (NADH) LARGE SUBUNIT"/>
    <property type="match status" value="1"/>
</dbReference>
<keyword evidence="12" id="KW-0560">Oxidoreductase</keyword>
<evidence type="ECO:0000256" key="9">
    <source>
        <dbReference type="ARBA" id="ARBA00022714"/>
    </source>
</evidence>
<accession>A0A2N5ELV3</accession>
<dbReference type="PANTHER" id="PTHR43809:SF1">
    <property type="entry name" value="NITRITE REDUCTASE (NADH) LARGE SUBUNIT"/>
    <property type="match status" value="1"/>
</dbReference>
<keyword evidence="7" id="KW-0349">Heme</keyword>
<comment type="cofactor">
    <cofactor evidence="3">
        <name>FAD</name>
        <dbReference type="ChEBI" id="CHEBI:57692"/>
    </cofactor>
</comment>
<feature type="domain" description="Rieske" evidence="18">
    <location>
        <begin position="1260"/>
        <end position="1363"/>
    </location>
</feature>
<dbReference type="GO" id="GO:0051539">
    <property type="term" value="F:4 iron, 4 sulfur cluster binding"/>
    <property type="evidence" value="ECO:0007669"/>
    <property type="project" value="UniProtKB-KW"/>
</dbReference>
<keyword evidence="8" id="KW-0285">Flavoprotein</keyword>
<keyword evidence="20" id="KW-1185">Reference proteome</keyword>
<dbReference type="SUPFAM" id="SSF51905">
    <property type="entry name" value="FAD/NAD(P)-binding domain"/>
    <property type="match status" value="3"/>
</dbReference>
<dbReference type="CDD" id="cd19944">
    <property type="entry name" value="NirB_Fer2_BFD-like_2"/>
    <property type="match status" value="1"/>
</dbReference>
<dbReference type="InterPro" id="IPR012744">
    <property type="entry name" value="Nitri_red_NirB"/>
</dbReference>
<dbReference type="CDD" id="cd19943">
    <property type="entry name" value="NirB_Fer2_BFD-like_1"/>
    <property type="match status" value="1"/>
</dbReference>
<dbReference type="OrthoDB" id="9768666at2"/>
<dbReference type="GO" id="GO:0042128">
    <property type="term" value="P:nitrate assimilation"/>
    <property type="evidence" value="ECO:0007669"/>
    <property type="project" value="UniProtKB-UniPathway"/>
</dbReference>
<evidence type="ECO:0000256" key="12">
    <source>
        <dbReference type="ARBA" id="ARBA00023002"/>
    </source>
</evidence>
<dbReference type="PROSITE" id="PS51300">
    <property type="entry name" value="NIRD"/>
    <property type="match status" value="1"/>
</dbReference>
<evidence type="ECO:0000256" key="2">
    <source>
        <dbReference type="ARBA" id="ARBA00001966"/>
    </source>
</evidence>
<comment type="similarity">
    <text evidence="5">Belongs to the nitrite and sulfite reductase 4Fe-4S domain family.</text>
</comment>
<comment type="cofactor">
    <cofactor evidence="2">
        <name>[4Fe-4S] cluster</name>
        <dbReference type="ChEBI" id="CHEBI:49883"/>
    </cofactor>
</comment>
<dbReference type="GO" id="GO:0020037">
    <property type="term" value="F:heme binding"/>
    <property type="evidence" value="ECO:0007669"/>
    <property type="project" value="InterPro"/>
</dbReference>
<dbReference type="PROSITE" id="PS51296">
    <property type="entry name" value="RIESKE"/>
    <property type="match status" value="1"/>
</dbReference>
<evidence type="ECO:0000256" key="4">
    <source>
        <dbReference type="ARBA" id="ARBA00005096"/>
    </source>
</evidence>
<dbReference type="InterPro" id="IPR016156">
    <property type="entry name" value="FAD/NAD-linked_Rdtase_dimer_sf"/>
</dbReference>
<dbReference type="Pfam" id="PF07992">
    <property type="entry name" value="Pyr_redox_2"/>
    <property type="match status" value="2"/>
</dbReference>
<evidence type="ECO:0000256" key="14">
    <source>
        <dbReference type="ARBA" id="ARBA00023014"/>
    </source>
</evidence>
<protein>
    <submittedName>
        <fullName evidence="19">Nitrite reductase (NAD(P)H) small subunit</fullName>
    </submittedName>
</protein>
<dbReference type="GO" id="GO:0008942">
    <property type="term" value="F:nitrite reductase [NAD(P)H] activity"/>
    <property type="evidence" value="ECO:0007669"/>
    <property type="project" value="InterPro"/>
</dbReference>
<dbReference type="GO" id="GO:0050660">
    <property type="term" value="F:flavin adenine dinucleotide binding"/>
    <property type="evidence" value="ECO:0007669"/>
    <property type="project" value="InterPro"/>
</dbReference>
<dbReference type="Gene3D" id="1.10.10.1100">
    <property type="entry name" value="BFD-like [2Fe-2S]-binding domain"/>
    <property type="match status" value="1"/>
</dbReference>
<reference evidence="19 20" key="1">
    <citation type="submission" date="2017-12" db="EMBL/GenBank/DDBJ databases">
        <title>Characterization of six clinical isolates of Enterochimera gen. nov., a novel genus of the Yersiniaciae family and the three species Enterochimera arupensis sp. nov., Enterochimera coloradensis sp. nov, and Enterochimera californica sp. nov.</title>
        <authorList>
            <person name="Rossi A."/>
            <person name="Fisher M."/>
        </authorList>
    </citation>
    <scope>NUCLEOTIDE SEQUENCE [LARGE SCALE GENOMIC DNA]</scope>
    <source>
        <strain evidence="19 20">2016Iso1</strain>
    </source>
</reference>
<evidence type="ECO:0000256" key="7">
    <source>
        <dbReference type="ARBA" id="ARBA00022617"/>
    </source>
</evidence>
<keyword evidence="11" id="KW-0274">FAD</keyword>
<keyword evidence="10" id="KW-0479">Metal-binding</keyword>
<organism evidence="19 20">
    <name type="scientific">Chimaeribacter arupi</name>
    <dbReference type="NCBI Taxonomy" id="2060066"/>
    <lineage>
        <taxon>Bacteria</taxon>
        <taxon>Pseudomonadati</taxon>
        <taxon>Pseudomonadota</taxon>
        <taxon>Gammaproteobacteria</taxon>
        <taxon>Enterobacterales</taxon>
        <taxon>Yersiniaceae</taxon>
        <taxon>Chimaeribacter</taxon>
    </lineage>
</organism>
<dbReference type="CDD" id="cd03529">
    <property type="entry name" value="Rieske_NirD"/>
    <property type="match status" value="1"/>
</dbReference>
<sequence length="1377" mass="146756">MTQRLIVVGNGMAGMHCVETLCRLAPGRFAVSVIGAEPHGSYNRILLSPVLAGEQRPEETLLPLPDSAMGDNVTFYHGETALRIDRARRVLHTGQRSLPYDQLVLATGAQPLLPQVPGVELDGVLGFRTLADVERMLARCRPGAPAVVLGGGILGIEAACALAQRGMRVTLLHRHVGLMERQLDNQAGELLKADLHRRGLRILTGCEVAAFHGHGTLEAVTLGDGTRLPAVLAVACIGTRPETSLAAAAGLACDRGILVDGRLATADPAISAVGECAQPGTFTAGLVAPCREQAEVLAQRLAGQPGAAWQPSPLPTRLKVTGIAAFSAGEVQAAPHDEIHHTFDPLSGHYRRLLLRNGCLRGVMFYGDTTDAAAYSHLLGQPVSDDLLLGLHSEQSGAAAAAPRRSTTMSDALFSGVRPVLLLAGHGMVGHYFLEQLVERNLHRRYQIIVCAEEPVAAYDRVHLSEFFGGRSAASLSLVADGFFDRHGIELRLGCTLTAIDRVRRCVVDNAGRETPYDHLVLATGSAPFVPPIPGADRPHCLVYRTLSDLEAIAASAGGAARGVVIGGGLLGLEAAHALSQLGLETHVVEFAPRLMAVQLDDGGAAMLRRKIDALGVTVHTGHETKSITDGSSARHCLTFADGSTLESDLVLFSAGIRPRDALARESDLAVGPRGGIVIDNQCRTSDPAIFALGECALWDGRIFGLVAPGYQMARTLAATLAGEEAAFTGADMSTKLKLLGVEVASLGDAHGSTPGSQSYRWEDGPSEVYKKIVVSADGKRLLGAVLVGDSSDYPTLHQMMLNDLPLPAQPAGLILPAAAGAAPALGLAALPDSAQVCSCHNVSKGAILAAVDGGCTDMAGIKACTKAATGCGGCAALVKQVMEAGLAAHGVEVKRDICEHFAYSRQELYLLIRAGKIRTFGELLAKHGRGRGCEICKPLAGSLLASCWNDYLLEPAHRPLQDTNDRYFANIQKDGTYSVVPRIPAGEITPDGLLAIGAVAKTFNLYTKITGGQRVDLFGARLEQLPAIWQRLVDAGFETGHAYGKSLRTVKSCVGSTWCRYGVQDSTGLAIELEHRYKGLRSPHKIKMAVSGCTRECAEAQSKDVGVIATDKGWNLYVCGNGGMKPRHAELLAADLDRETLIRTIDRFLTFYIRTADRLQRTSVWRDNLEGGLETLRDVVLHDSLGLGAELEQEMQAVVESYQCEWQTTLASPEQQALFRPFLNSDQPDEAVVQVLERGQPRPTGLPPVMAHAQPGDGWEEVGLLSAIPADSGLAARLGDRQIALFHLPHTAEKVFALENHEPGSQANVLARGLTGDAGGEPIVISPLYKQRFRLRDGTSLDKPGVRLLCWPVRVEQGRIWVCRQPVTENALETVS</sequence>
<dbReference type="GO" id="GO:0051537">
    <property type="term" value="F:2 iron, 2 sulfur cluster binding"/>
    <property type="evidence" value="ECO:0007669"/>
    <property type="project" value="UniProtKB-KW"/>
</dbReference>
<dbReference type="Gene3D" id="3.30.413.10">
    <property type="entry name" value="Sulfite Reductase Hemoprotein, domain 1"/>
    <property type="match status" value="1"/>
</dbReference>
<keyword evidence="9" id="KW-0001">2Fe-2S</keyword>
<dbReference type="Gene3D" id="3.30.390.30">
    <property type="match status" value="2"/>
</dbReference>
<evidence type="ECO:0000256" key="11">
    <source>
        <dbReference type="ARBA" id="ARBA00022827"/>
    </source>
</evidence>
<dbReference type="Pfam" id="PF01077">
    <property type="entry name" value="NIR_SIR"/>
    <property type="match status" value="1"/>
</dbReference>
<proteinExistence type="inferred from homology"/>
<evidence type="ECO:0000256" key="15">
    <source>
        <dbReference type="ARBA" id="ARBA00023063"/>
    </source>
</evidence>
<dbReference type="InterPro" id="IPR036188">
    <property type="entry name" value="FAD/NAD-bd_sf"/>
</dbReference>
<evidence type="ECO:0000256" key="10">
    <source>
        <dbReference type="ARBA" id="ARBA00022723"/>
    </source>
</evidence>